<dbReference type="GO" id="GO:0005634">
    <property type="term" value="C:nucleus"/>
    <property type="evidence" value="ECO:0007669"/>
    <property type="project" value="UniProtKB-SubCell"/>
</dbReference>
<dbReference type="Proteomes" id="UP001161247">
    <property type="component" value="Chromosome 4"/>
</dbReference>
<dbReference type="AlphaFoldDB" id="A0AAV1D4L2"/>
<feature type="compositionally biased region" description="Polar residues" evidence="5">
    <location>
        <begin position="332"/>
        <end position="346"/>
    </location>
</feature>
<dbReference type="InterPro" id="IPR006957">
    <property type="entry name" value="EIN3"/>
</dbReference>
<dbReference type="Pfam" id="PF04873">
    <property type="entry name" value="EIN3_DNA-bd"/>
    <property type="match status" value="1"/>
</dbReference>
<feature type="domain" description="Ethylene insensitive 3-like DNA-binding" evidence="6">
    <location>
        <begin position="50"/>
        <end position="302"/>
    </location>
</feature>
<gene>
    <name evidence="7" type="ORF">OLC1_LOCUS12077</name>
</gene>
<dbReference type="EMBL" id="OX459121">
    <property type="protein sequence ID" value="CAI9102784.1"/>
    <property type="molecule type" value="Genomic_DNA"/>
</dbReference>
<evidence type="ECO:0000313" key="8">
    <source>
        <dbReference type="Proteomes" id="UP001161247"/>
    </source>
</evidence>
<keyword evidence="3" id="KW-0936">Ethylene signaling pathway</keyword>
<organism evidence="7 8">
    <name type="scientific">Oldenlandia corymbosa var. corymbosa</name>
    <dbReference type="NCBI Taxonomy" id="529605"/>
    <lineage>
        <taxon>Eukaryota</taxon>
        <taxon>Viridiplantae</taxon>
        <taxon>Streptophyta</taxon>
        <taxon>Embryophyta</taxon>
        <taxon>Tracheophyta</taxon>
        <taxon>Spermatophyta</taxon>
        <taxon>Magnoliopsida</taxon>
        <taxon>eudicotyledons</taxon>
        <taxon>Gunneridae</taxon>
        <taxon>Pentapetalae</taxon>
        <taxon>asterids</taxon>
        <taxon>lamiids</taxon>
        <taxon>Gentianales</taxon>
        <taxon>Rubiaceae</taxon>
        <taxon>Rubioideae</taxon>
        <taxon>Spermacoceae</taxon>
        <taxon>Hedyotis-Oldenlandia complex</taxon>
        <taxon>Oldenlandia</taxon>
    </lineage>
</organism>
<feature type="compositionally biased region" description="Basic and acidic residues" evidence="5">
    <location>
        <begin position="79"/>
        <end position="88"/>
    </location>
</feature>
<dbReference type="FunFam" id="1.10.3180.10:FF:000001">
    <property type="entry name" value="Ethylene insensitive 3-like 1"/>
    <property type="match status" value="1"/>
</dbReference>
<protein>
    <submittedName>
        <fullName evidence="7">OLC1v1001117C1</fullName>
    </submittedName>
</protein>
<keyword evidence="4" id="KW-0539">Nucleus</keyword>
<dbReference type="SUPFAM" id="SSF116768">
    <property type="entry name" value="DNA-binding domain of EIN3-like"/>
    <property type="match status" value="1"/>
</dbReference>
<evidence type="ECO:0000256" key="3">
    <source>
        <dbReference type="ARBA" id="ARBA00022745"/>
    </source>
</evidence>
<dbReference type="PANTHER" id="PTHR33305:SF30">
    <property type="entry name" value="ETHYLENE INSENSITIVE 3-LIKE 3 PROTEIN"/>
    <property type="match status" value="1"/>
</dbReference>
<dbReference type="PANTHER" id="PTHR33305">
    <property type="entry name" value="ETHYLENE INSENSITIVE 3-LIKE 2 PROTEIN"/>
    <property type="match status" value="1"/>
</dbReference>
<evidence type="ECO:0000256" key="5">
    <source>
        <dbReference type="SAM" id="MobiDB-lite"/>
    </source>
</evidence>
<dbReference type="Gene3D" id="1.10.3180.10">
    <property type="entry name" value="DNA-binding domain of EIN3-like"/>
    <property type="match status" value="2"/>
</dbReference>
<comment type="similarity">
    <text evidence="2">Belongs to the EIN3 family.</text>
</comment>
<comment type="subcellular location">
    <subcellularLocation>
        <location evidence="1">Nucleus</location>
    </subcellularLocation>
</comment>
<evidence type="ECO:0000256" key="2">
    <source>
        <dbReference type="ARBA" id="ARBA00009416"/>
    </source>
</evidence>
<proteinExistence type="inferred from homology"/>
<name>A0AAV1D4L2_OLDCO</name>
<feature type="compositionally biased region" description="Polar residues" evidence="5">
    <location>
        <begin position="315"/>
        <end position="325"/>
    </location>
</feature>
<dbReference type="GO" id="GO:0003700">
    <property type="term" value="F:DNA-binding transcription factor activity"/>
    <property type="evidence" value="ECO:0007669"/>
    <property type="project" value="InterPro"/>
</dbReference>
<sequence length="567" mass="63025">MSLSDEMGIFDDLDPLSIGFVEEDLNQEAGNERLVEQNENADEEEIDISELEERIWKDKILLKKLKGKQKSGDADEEESSQRHQEEKARRKQMSHMHDSMLKSMLKMMELCNAQGFVYGIISENGKPVTGASDSLRAWWKETVRFDQNAPLAVAKYHQAAEVSVGKEVENGGAISSTPRSLHLLPDSILGSLLSALIQHCDPPQRRFPIEKGIPPPWWPNGTEEWWPELGLPMDQGTSSPPLPYKKPHDLKKAWKVGVLTAVIKHMSSDISRVHRLVQQSKCLQDKMTAKDSATWLAALNHEKVLAAQKLSQTALNADNTRNNEPSFPAPDSSETNNNGGDFNSLFSTAEDSEMVPLDGINIGNKRNNSSSVVGDMEMRKYTCPNQHCPHSSYDQGFENWTLKMNHQLYCIYGSDAISRSRGISYNYPMSNNPNMAATQPTTSASQDPSGWRTPELGILPEDGQRQISQLMSTYDNSFQTTNAGFNSGNVTCIENQNLQQPIISQVNPNGNVRDSVGITLQDGAQVSQETTNPQGLIRNNALLPSTGFLDEASTSSAYDYSMDSFPW</sequence>
<dbReference type="InterPro" id="IPR023278">
    <property type="entry name" value="Ethylene_insens-like_DNA-bd"/>
</dbReference>
<accession>A0AAV1D4L2</accession>
<dbReference type="GO" id="GO:0003677">
    <property type="term" value="F:DNA binding"/>
    <property type="evidence" value="ECO:0007669"/>
    <property type="project" value="TreeGrafter"/>
</dbReference>
<dbReference type="InterPro" id="IPR047091">
    <property type="entry name" value="EIN3-like_DNA-bd"/>
</dbReference>
<feature type="region of interest" description="Disordered" evidence="5">
    <location>
        <begin position="315"/>
        <end position="346"/>
    </location>
</feature>
<feature type="region of interest" description="Disordered" evidence="5">
    <location>
        <begin position="66"/>
        <end position="96"/>
    </location>
</feature>
<evidence type="ECO:0000259" key="6">
    <source>
        <dbReference type="Pfam" id="PF04873"/>
    </source>
</evidence>
<evidence type="ECO:0000313" key="7">
    <source>
        <dbReference type="EMBL" id="CAI9102784.1"/>
    </source>
</evidence>
<evidence type="ECO:0000256" key="4">
    <source>
        <dbReference type="ARBA" id="ARBA00023242"/>
    </source>
</evidence>
<evidence type="ECO:0000256" key="1">
    <source>
        <dbReference type="ARBA" id="ARBA00004123"/>
    </source>
</evidence>
<reference evidence="7" key="1">
    <citation type="submission" date="2023-03" db="EMBL/GenBank/DDBJ databases">
        <authorList>
            <person name="Julca I."/>
        </authorList>
    </citation>
    <scope>NUCLEOTIDE SEQUENCE</scope>
</reference>
<keyword evidence="8" id="KW-1185">Reference proteome</keyword>
<dbReference type="GO" id="GO:0009873">
    <property type="term" value="P:ethylene-activated signaling pathway"/>
    <property type="evidence" value="ECO:0007669"/>
    <property type="project" value="UniProtKB-KW"/>
</dbReference>